<feature type="region of interest" description="Disordered" evidence="2">
    <location>
        <begin position="497"/>
        <end position="531"/>
    </location>
</feature>
<evidence type="ECO:0000256" key="1">
    <source>
        <dbReference type="SAM" id="Coils"/>
    </source>
</evidence>
<protein>
    <submittedName>
        <fullName evidence="3">Uncharacterized protein</fullName>
    </submittedName>
</protein>
<organism evidence="3">
    <name type="scientific">Cladonia uncialis subsp. uncialis</name>
    <dbReference type="NCBI Taxonomy" id="180999"/>
    <lineage>
        <taxon>Eukaryota</taxon>
        <taxon>Fungi</taxon>
        <taxon>Dikarya</taxon>
        <taxon>Ascomycota</taxon>
        <taxon>Pezizomycotina</taxon>
        <taxon>Lecanoromycetes</taxon>
        <taxon>OSLEUM clade</taxon>
        <taxon>Lecanoromycetidae</taxon>
        <taxon>Lecanorales</taxon>
        <taxon>Lecanorineae</taxon>
        <taxon>Cladoniaceae</taxon>
        <taxon>Cladonia</taxon>
    </lineage>
</organism>
<evidence type="ECO:0000256" key="2">
    <source>
        <dbReference type="SAM" id="MobiDB-lite"/>
    </source>
</evidence>
<evidence type="ECO:0000313" key="3">
    <source>
        <dbReference type="EMBL" id="AUW31331.1"/>
    </source>
</evidence>
<name>A0A2K9YEQ4_CLAUC</name>
<feature type="region of interest" description="Disordered" evidence="2">
    <location>
        <begin position="551"/>
        <end position="575"/>
    </location>
</feature>
<reference evidence="3" key="1">
    <citation type="submission" date="2017-12" db="EMBL/GenBank/DDBJ databases">
        <title>Genome Sequencing Reveals a Rich Biosynthetic Potential.</title>
        <authorList>
            <person name="Bertrand R.L."/>
            <person name="Abdel-Hameed M.E."/>
            <person name="Sorensen J.L."/>
        </authorList>
    </citation>
    <scope>NUCLEOTIDE SEQUENCE</scope>
</reference>
<dbReference type="EMBL" id="MG777506">
    <property type="protein sequence ID" value="AUW31331.1"/>
    <property type="molecule type" value="Genomic_DNA"/>
</dbReference>
<feature type="compositionally biased region" description="Polar residues" evidence="2">
    <location>
        <begin position="451"/>
        <end position="461"/>
    </location>
</feature>
<proteinExistence type="predicted"/>
<dbReference type="AlphaFoldDB" id="A0A2K9YEQ4"/>
<feature type="region of interest" description="Disordered" evidence="2">
    <location>
        <begin position="440"/>
        <end position="461"/>
    </location>
</feature>
<keyword evidence="1" id="KW-0175">Coiled coil</keyword>
<feature type="coiled-coil region" evidence="1">
    <location>
        <begin position="382"/>
        <end position="416"/>
    </location>
</feature>
<accession>A0A2K9YEQ4</accession>
<sequence>MPSYAARQPIDAGVASSSLISSSPWDSTPVLSEQMEQVSNSGDTCSPTCHSLDAVVGCQSVFSLDIYVNSASKKERCEVNLKGLNDNLSIPDDLCSLERVLDLVFPANQKVSMDISNQVSRPGQADIALDLFETFTRRFIACLTLLRTPALCTFDKSLWKHRAAPYVMLEFLRQLSHEACDLFQHISSEVNKFANSKHQKKTFTRAKGSIAFAMGVIHTSIQSFASGKDDWAESHFMPESLYDLTPEVSGQLQWLDPMLTLFHSNRRYSFVNVIGSRMPRDLEPIVPEPPVRVVQPNAPALQPQSQEERIASDLLHAAELDLELCETTQAEQYTLDCDTKCSDTPSTSSPLENSLIPEYRKDSESKVIPLPPEARLKTEKRIRQLESQCKQKDTAIRQLQIQKANLERTIETCKDGLASEPRQTRTKPIFTEMDIIPEATNHDSEEYGARSSASPSCSGKTTLVEHNDELDKRVGSNDKLSFCDPMDITSLDTESTFKRDVASQPTGAHHPQQSKRSYPHPDTKSPSKRKRLSLLSSKRPAFMSIVHQTTEDLETEAEHTEKAGKPITNHRLSKNRLSQLLHYKQQTQRDPEEGLLVINSSRPQSYPLASLRRSVVLSVKTITEAFESLHVAANSGTSSQFLA</sequence>